<evidence type="ECO:0000256" key="3">
    <source>
        <dbReference type="ARBA" id="ARBA00023163"/>
    </source>
</evidence>
<name>A0A7C9UV49_9PROT</name>
<accession>A0A7C9UV49</accession>
<dbReference type="InterPro" id="IPR020449">
    <property type="entry name" value="Tscrpt_reg_AraC-type_HTH"/>
</dbReference>
<evidence type="ECO:0000313" key="6">
    <source>
        <dbReference type="Proteomes" id="UP000480684"/>
    </source>
</evidence>
<dbReference type="EMBL" id="JAAIYP010000034">
    <property type="protein sequence ID" value="NFV79769.1"/>
    <property type="molecule type" value="Genomic_DNA"/>
</dbReference>
<sequence length="360" mass="39718">MVSARSRIEQNGRTSCPISGQRNILAAAANGVRSFIAGQGGDADMVFTRVGVDERRLGDPKLALDLGAYVGMMEEAAIQTGNDNFGLWYGQQFRPAMLGLIGEVALASPTLGAAVANLAELFPYHQQATETRLVRDGDLLRLEYRILDGAILARRQDAELTMGMFANVFRYCLGADWTPEEVHCEHPRPESWREHERAFDAPVHFGQHTNAVVFRDRHLDRPMPGGDLARLTRLRDELIRVAGGTGSPGFLDRVKGEVRSRLPDGTAGVEEVAEGLGLARWTLQRRLADVGLSYSDVVEAVRRDLAFLHLRQPHVSVAEIGFMLGYSEVSAFSRAFRRWTGQSPQTYRAPLACRGETAES</sequence>
<gene>
    <name evidence="5" type="ORF">G4223_06560</name>
</gene>
<evidence type="ECO:0000256" key="2">
    <source>
        <dbReference type="ARBA" id="ARBA00023125"/>
    </source>
</evidence>
<dbReference type="PROSITE" id="PS01124">
    <property type="entry name" value="HTH_ARAC_FAMILY_2"/>
    <property type="match status" value="1"/>
</dbReference>
<dbReference type="GO" id="GO:0005829">
    <property type="term" value="C:cytosol"/>
    <property type="evidence" value="ECO:0007669"/>
    <property type="project" value="TreeGrafter"/>
</dbReference>
<keyword evidence="1" id="KW-0805">Transcription regulation</keyword>
<dbReference type="RefSeq" id="WP_163676796.1">
    <property type="nucleotide sequence ID" value="NZ_JAAIYP010000034.1"/>
</dbReference>
<evidence type="ECO:0000313" key="5">
    <source>
        <dbReference type="EMBL" id="NFV79769.1"/>
    </source>
</evidence>
<dbReference type="SMART" id="SM00342">
    <property type="entry name" value="HTH_ARAC"/>
    <property type="match status" value="1"/>
</dbReference>
<keyword evidence="3" id="KW-0804">Transcription</keyword>
<evidence type="ECO:0000256" key="1">
    <source>
        <dbReference type="ARBA" id="ARBA00023015"/>
    </source>
</evidence>
<dbReference type="GO" id="GO:0003700">
    <property type="term" value="F:DNA-binding transcription factor activity"/>
    <property type="evidence" value="ECO:0007669"/>
    <property type="project" value="InterPro"/>
</dbReference>
<keyword evidence="2" id="KW-0238">DNA-binding</keyword>
<dbReference type="GO" id="GO:0000976">
    <property type="term" value="F:transcription cis-regulatory region binding"/>
    <property type="evidence" value="ECO:0007669"/>
    <property type="project" value="TreeGrafter"/>
</dbReference>
<dbReference type="SUPFAM" id="SSF46689">
    <property type="entry name" value="Homeodomain-like"/>
    <property type="match status" value="1"/>
</dbReference>
<proteinExistence type="predicted"/>
<organism evidence="5 6">
    <name type="scientific">Magnetospirillum aberrantis SpK</name>
    <dbReference type="NCBI Taxonomy" id="908842"/>
    <lineage>
        <taxon>Bacteria</taxon>
        <taxon>Pseudomonadati</taxon>
        <taxon>Pseudomonadota</taxon>
        <taxon>Alphaproteobacteria</taxon>
        <taxon>Rhodospirillales</taxon>
        <taxon>Rhodospirillaceae</taxon>
        <taxon>Magnetospirillum</taxon>
    </lineage>
</organism>
<dbReference type="InterPro" id="IPR009057">
    <property type="entry name" value="Homeodomain-like_sf"/>
</dbReference>
<dbReference type="InterPro" id="IPR018060">
    <property type="entry name" value="HTH_AraC"/>
</dbReference>
<dbReference type="PANTHER" id="PTHR47894:SF4">
    <property type="entry name" value="HTH-TYPE TRANSCRIPTIONAL REGULATOR GADX"/>
    <property type="match status" value="1"/>
</dbReference>
<dbReference type="Proteomes" id="UP000480684">
    <property type="component" value="Unassembled WGS sequence"/>
</dbReference>
<dbReference type="InterPro" id="IPR032687">
    <property type="entry name" value="AraC-type_N"/>
</dbReference>
<keyword evidence="6" id="KW-1185">Reference proteome</keyword>
<evidence type="ECO:0000259" key="4">
    <source>
        <dbReference type="PROSITE" id="PS01124"/>
    </source>
</evidence>
<dbReference type="Pfam" id="PF12625">
    <property type="entry name" value="Arabinose_bd"/>
    <property type="match status" value="1"/>
</dbReference>
<dbReference type="Pfam" id="PF12833">
    <property type="entry name" value="HTH_18"/>
    <property type="match status" value="1"/>
</dbReference>
<dbReference type="PANTHER" id="PTHR47894">
    <property type="entry name" value="HTH-TYPE TRANSCRIPTIONAL REGULATOR GADX"/>
    <property type="match status" value="1"/>
</dbReference>
<protein>
    <submittedName>
        <fullName evidence="5">AraC family transcriptional regulator</fullName>
    </submittedName>
</protein>
<dbReference type="Gene3D" id="1.10.10.60">
    <property type="entry name" value="Homeodomain-like"/>
    <property type="match status" value="1"/>
</dbReference>
<dbReference type="AlphaFoldDB" id="A0A7C9UV49"/>
<reference evidence="5 6" key="1">
    <citation type="submission" date="2020-02" db="EMBL/GenBank/DDBJ databases">
        <authorList>
            <person name="Dziuba M."/>
            <person name="Kuznetsov B."/>
            <person name="Mardanov A."/>
            <person name="Ravin N."/>
            <person name="Grouzdev D."/>
        </authorList>
    </citation>
    <scope>NUCLEOTIDE SEQUENCE [LARGE SCALE GENOMIC DNA]</scope>
    <source>
        <strain evidence="5 6">SpK</strain>
    </source>
</reference>
<dbReference type="PRINTS" id="PR00032">
    <property type="entry name" value="HTHARAC"/>
</dbReference>
<feature type="domain" description="HTH araC/xylS-type" evidence="4">
    <location>
        <begin position="252"/>
        <end position="350"/>
    </location>
</feature>
<comment type="caution">
    <text evidence="5">The sequence shown here is derived from an EMBL/GenBank/DDBJ whole genome shotgun (WGS) entry which is preliminary data.</text>
</comment>